<protein>
    <submittedName>
        <fullName evidence="1">Uncharacterized protein</fullName>
    </submittedName>
</protein>
<reference evidence="1 2" key="1">
    <citation type="submission" date="2024-01" db="EMBL/GenBank/DDBJ databases">
        <title>The complete chloroplast genome sequence of Lithospermum erythrorhizon: insights into the phylogenetic relationship among Boraginaceae species and the maternal lineages of purple gromwells.</title>
        <authorList>
            <person name="Okada T."/>
            <person name="Watanabe K."/>
        </authorList>
    </citation>
    <scope>NUCLEOTIDE SEQUENCE [LARGE SCALE GENOMIC DNA]</scope>
</reference>
<accession>A0AAV3RDQ5</accession>
<comment type="caution">
    <text evidence="1">The sequence shown here is derived from an EMBL/GenBank/DDBJ whole genome shotgun (WGS) entry which is preliminary data.</text>
</comment>
<proteinExistence type="predicted"/>
<dbReference type="EMBL" id="BAABME010008510">
    <property type="protein sequence ID" value="GAA0173240.1"/>
    <property type="molecule type" value="Genomic_DNA"/>
</dbReference>
<sequence length="97" mass="10894">MYRQVLDLDPRTPRLHFCSRQKSLAVDYARKHFYHCGSLLTTMWYVSFEPGAIACALTIFSAHVHPSVHPGPQLVCVFGNCALSQQPRIAFSVNSPC</sequence>
<evidence type="ECO:0000313" key="2">
    <source>
        <dbReference type="Proteomes" id="UP001454036"/>
    </source>
</evidence>
<name>A0AAV3RDQ5_LITER</name>
<organism evidence="1 2">
    <name type="scientific">Lithospermum erythrorhizon</name>
    <name type="common">Purple gromwell</name>
    <name type="synonym">Lithospermum officinale var. erythrorhizon</name>
    <dbReference type="NCBI Taxonomy" id="34254"/>
    <lineage>
        <taxon>Eukaryota</taxon>
        <taxon>Viridiplantae</taxon>
        <taxon>Streptophyta</taxon>
        <taxon>Embryophyta</taxon>
        <taxon>Tracheophyta</taxon>
        <taxon>Spermatophyta</taxon>
        <taxon>Magnoliopsida</taxon>
        <taxon>eudicotyledons</taxon>
        <taxon>Gunneridae</taxon>
        <taxon>Pentapetalae</taxon>
        <taxon>asterids</taxon>
        <taxon>lamiids</taxon>
        <taxon>Boraginales</taxon>
        <taxon>Boraginaceae</taxon>
        <taxon>Boraginoideae</taxon>
        <taxon>Lithospermeae</taxon>
        <taxon>Lithospermum</taxon>
    </lineage>
</organism>
<dbReference type="AlphaFoldDB" id="A0AAV3RDQ5"/>
<dbReference type="Proteomes" id="UP001454036">
    <property type="component" value="Unassembled WGS sequence"/>
</dbReference>
<gene>
    <name evidence="1" type="ORF">LIER_26897</name>
</gene>
<keyword evidence="2" id="KW-1185">Reference proteome</keyword>
<evidence type="ECO:0000313" key="1">
    <source>
        <dbReference type="EMBL" id="GAA0173240.1"/>
    </source>
</evidence>